<proteinExistence type="predicted"/>
<evidence type="ECO:0000313" key="2">
    <source>
        <dbReference type="Proteomes" id="UP000337189"/>
    </source>
</evidence>
<dbReference type="AlphaFoldDB" id="A0A5E4XY66"/>
<dbReference type="Proteomes" id="UP000337189">
    <property type="component" value="Unassembled WGS sequence"/>
</dbReference>
<reference evidence="1 2" key="1">
    <citation type="submission" date="2019-08" db="EMBL/GenBank/DDBJ databases">
        <authorList>
            <person name="Peeters C."/>
        </authorList>
    </citation>
    <scope>NUCLEOTIDE SEQUENCE [LARGE SCALE GENOMIC DNA]</scope>
    <source>
        <strain evidence="1 2">LMG 31110</strain>
    </source>
</reference>
<protein>
    <submittedName>
        <fullName evidence="1">Uncharacterized protein</fullName>
    </submittedName>
</protein>
<name>A0A5E4XY66_9BURK</name>
<sequence length="122" mass="14346">MNDENEFAHLMEMELKHGESGQCAILLHLSDFSRFEDRQFSELLVLTAVQNRWPDHHNKWPSVQYQHRANAMFAKIKMHRIHHPKRTDDERKTGARNSKLDPMLWSAVLVDRMDELLPSVSA</sequence>
<dbReference type="GeneID" id="47012598"/>
<dbReference type="RefSeq" id="WP_048628197.1">
    <property type="nucleotide sequence ID" value="NZ_CABPSJ010000006.1"/>
</dbReference>
<evidence type="ECO:0000313" key="1">
    <source>
        <dbReference type="EMBL" id="VVE41042.1"/>
    </source>
</evidence>
<organism evidence="1 2">
    <name type="scientific">Pandoraea communis</name>
    <dbReference type="NCBI Taxonomy" id="2508297"/>
    <lineage>
        <taxon>Bacteria</taxon>
        <taxon>Pseudomonadati</taxon>
        <taxon>Pseudomonadota</taxon>
        <taxon>Betaproteobacteria</taxon>
        <taxon>Burkholderiales</taxon>
        <taxon>Burkholderiaceae</taxon>
        <taxon>Pandoraea</taxon>
    </lineage>
</organism>
<gene>
    <name evidence="1" type="ORF">PCO31110_04209</name>
</gene>
<dbReference type="EMBL" id="CABPSJ010000006">
    <property type="protein sequence ID" value="VVE41042.1"/>
    <property type="molecule type" value="Genomic_DNA"/>
</dbReference>
<accession>A0A5E4XY66</accession>